<name>A0A6J6ECX7_9ZZZZ</name>
<accession>A0A6J6ECX7</accession>
<dbReference type="Pfam" id="PF07171">
    <property type="entry name" value="MlrC_C"/>
    <property type="match status" value="1"/>
</dbReference>
<dbReference type="InterPro" id="IPR009197">
    <property type="entry name" value="MlrC"/>
</dbReference>
<evidence type="ECO:0000259" key="1">
    <source>
        <dbReference type="Pfam" id="PF07171"/>
    </source>
</evidence>
<sequence length="516" mass="55350">MTTTDSTAPTAPLRCYIAGVQHECSSFSPIPTALRDFRVYRWGVDPEESTLGFGYGESCRVARDLGFDLVTGPFSSCQPSLPAPHHVWEQVREGILEPLRAAGPVDLVWLCLHGAQMSDQEDDCEGDLLERVRELVGDEVAVGCLLDLHANVSTRMLDAADLVVACREYPHTDYDVRAAEMLPRLAQVRRGEVRPTTAAVRFMTPGIYPTPEEPIRSLVARFTEAQSRPGVLQVSFNHGFEGSDQPDLSASVVVTTDGDRGAAETLARSVGEDVLATILSGTWRGPGVAESVGLALAAEGRPVVIADRADNAGGGAAGDSTFLLAELLRRGVTDAAVALIWDPIAVDFCHAAGVGARLPLRIGGKCGPMSGAPVDLEVEVRSVRTDAAQALFGKGEPLFQLGRTAAVHAHGIDIVLSTVRTQVFSHHVFSQHGIDHLDRKVLVVKSTQHFMNDFGKFAASVVRCDGPGTLTADLATLPYTRIPRPMLGLDPVDRVELEAMPPVRVRQRVVPPTVTA</sequence>
<evidence type="ECO:0000313" key="3">
    <source>
        <dbReference type="EMBL" id="CAB4573706.1"/>
    </source>
</evidence>
<gene>
    <name evidence="3" type="ORF">UFOPK1493_02569</name>
</gene>
<dbReference type="PIRSF" id="PIRSF012702">
    <property type="entry name" value="UCP012702"/>
    <property type="match status" value="1"/>
</dbReference>
<organism evidence="3">
    <name type="scientific">freshwater metagenome</name>
    <dbReference type="NCBI Taxonomy" id="449393"/>
    <lineage>
        <taxon>unclassified sequences</taxon>
        <taxon>metagenomes</taxon>
        <taxon>ecological metagenomes</taxon>
    </lineage>
</organism>
<feature type="domain" description="Microcystin LR degradation protein MlrC C-terminal" evidence="1">
    <location>
        <begin position="305"/>
        <end position="481"/>
    </location>
</feature>
<feature type="domain" description="Microcystin LR degradation protein MlrC N-terminal" evidence="2">
    <location>
        <begin position="14"/>
        <end position="276"/>
    </location>
</feature>
<proteinExistence type="predicted"/>
<reference evidence="3" key="1">
    <citation type="submission" date="2020-05" db="EMBL/GenBank/DDBJ databases">
        <authorList>
            <person name="Chiriac C."/>
            <person name="Salcher M."/>
            <person name="Ghai R."/>
            <person name="Kavagutti S V."/>
        </authorList>
    </citation>
    <scope>NUCLEOTIDE SEQUENCE</scope>
</reference>
<dbReference type="InterPro" id="IPR010799">
    <property type="entry name" value="MlrC_C"/>
</dbReference>
<dbReference type="EMBL" id="CAEZSR010000110">
    <property type="protein sequence ID" value="CAB4573706.1"/>
    <property type="molecule type" value="Genomic_DNA"/>
</dbReference>
<dbReference type="InterPro" id="IPR015995">
    <property type="entry name" value="MlrC_N"/>
</dbReference>
<evidence type="ECO:0000259" key="2">
    <source>
        <dbReference type="Pfam" id="PF07364"/>
    </source>
</evidence>
<dbReference type="AlphaFoldDB" id="A0A6J6ECX7"/>
<dbReference type="Pfam" id="PF07364">
    <property type="entry name" value="DUF1485"/>
    <property type="match status" value="1"/>
</dbReference>
<protein>
    <submittedName>
        <fullName evidence="3">Unannotated protein</fullName>
    </submittedName>
</protein>